<dbReference type="Proteomes" id="UP000789366">
    <property type="component" value="Unassembled WGS sequence"/>
</dbReference>
<keyword evidence="2" id="KW-1185">Reference proteome</keyword>
<gene>
    <name evidence="1" type="ORF">SPELUC_LOCUS544</name>
</gene>
<comment type="caution">
    <text evidence="1">The sequence shown here is derived from an EMBL/GenBank/DDBJ whole genome shotgun (WGS) entry which is preliminary data.</text>
</comment>
<reference evidence="1" key="1">
    <citation type="submission" date="2021-06" db="EMBL/GenBank/DDBJ databases">
        <authorList>
            <person name="Kallberg Y."/>
            <person name="Tangrot J."/>
            <person name="Rosling A."/>
        </authorList>
    </citation>
    <scope>NUCLEOTIDE SEQUENCE</scope>
    <source>
        <strain evidence="1">28 12/20/2015</strain>
    </source>
</reference>
<organism evidence="1 2">
    <name type="scientific">Cetraspora pellucida</name>
    <dbReference type="NCBI Taxonomy" id="1433469"/>
    <lineage>
        <taxon>Eukaryota</taxon>
        <taxon>Fungi</taxon>
        <taxon>Fungi incertae sedis</taxon>
        <taxon>Mucoromycota</taxon>
        <taxon>Glomeromycotina</taxon>
        <taxon>Glomeromycetes</taxon>
        <taxon>Diversisporales</taxon>
        <taxon>Gigasporaceae</taxon>
        <taxon>Cetraspora</taxon>
    </lineage>
</organism>
<accession>A0ACA9K1U7</accession>
<evidence type="ECO:0000313" key="2">
    <source>
        <dbReference type="Proteomes" id="UP000789366"/>
    </source>
</evidence>
<sequence>MNSRFTFLFLIVLALTVNSQQNDFCDTSRFGGTNGTQNRNGSCSSTVQGEIPDVDHMVSSLIIFPPNEGSFGPNETFTVSVHVIGLDTGFFDDPKTNYYLAPQTVNNNTGKIQGHSHITIQQLNPGQLLAPDPQIFAFFKALNNVSTNDILFQEVGPLPVGYYRICTMVSSSGHQPTLMPVAQRGGQDDCVRINIK</sequence>
<protein>
    <submittedName>
        <fullName evidence="1">1427_t:CDS:1</fullName>
    </submittedName>
</protein>
<dbReference type="EMBL" id="CAJVPW010000208">
    <property type="protein sequence ID" value="CAG8446638.1"/>
    <property type="molecule type" value="Genomic_DNA"/>
</dbReference>
<evidence type="ECO:0000313" key="1">
    <source>
        <dbReference type="EMBL" id="CAG8446638.1"/>
    </source>
</evidence>
<name>A0ACA9K1U7_9GLOM</name>
<proteinExistence type="predicted"/>